<feature type="transmembrane region" description="Helical" evidence="7">
    <location>
        <begin position="275"/>
        <end position="301"/>
    </location>
</feature>
<reference evidence="8 9" key="1">
    <citation type="submission" date="2016-11" db="EMBL/GenBank/DDBJ databases">
        <authorList>
            <person name="Jaros S."/>
            <person name="Januszkiewicz K."/>
            <person name="Wedrychowicz H."/>
        </authorList>
    </citation>
    <scope>NUCLEOTIDE SEQUENCE [LARGE SCALE GENOMIC DNA]</scope>
    <source>
        <strain evidence="8 9">DSM 21986</strain>
    </source>
</reference>
<dbReference type="Proteomes" id="UP000184041">
    <property type="component" value="Unassembled WGS sequence"/>
</dbReference>
<keyword evidence="3 7" id="KW-0812">Transmembrane</keyword>
<dbReference type="EMBL" id="FQUS01000024">
    <property type="protein sequence ID" value="SHG30319.1"/>
    <property type="molecule type" value="Genomic_DNA"/>
</dbReference>
<evidence type="ECO:0000256" key="5">
    <source>
        <dbReference type="ARBA" id="ARBA00022989"/>
    </source>
</evidence>
<feature type="transmembrane region" description="Helical" evidence="7">
    <location>
        <begin position="129"/>
        <end position="147"/>
    </location>
</feature>
<dbReference type="GO" id="GO:0034755">
    <property type="term" value="P:iron ion transmembrane transport"/>
    <property type="evidence" value="ECO:0007669"/>
    <property type="project" value="TreeGrafter"/>
</dbReference>
<feature type="transmembrane region" description="Helical" evidence="7">
    <location>
        <begin position="154"/>
        <end position="172"/>
    </location>
</feature>
<evidence type="ECO:0000256" key="1">
    <source>
        <dbReference type="ARBA" id="ARBA00004141"/>
    </source>
</evidence>
<proteinExistence type="predicted"/>
<feature type="transmembrane region" description="Helical" evidence="7">
    <location>
        <begin position="192"/>
        <end position="215"/>
    </location>
</feature>
<evidence type="ECO:0000256" key="3">
    <source>
        <dbReference type="ARBA" id="ARBA00022692"/>
    </source>
</evidence>
<organism evidence="8 9">
    <name type="scientific">Fodinibius roseus</name>
    <dbReference type="NCBI Taxonomy" id="1194090"/>
    <lineage>
        <taxon>Bacteria</taxon>
        <taxon>Pseudomonadati</taxon>
        <taxon>Balneolota</taxon>
        <taxon>Balneolia</taxon>
        <taxon>Balneolales</taxon>
        <taxon>Balneolaceae</taxon>
        <taxon>Fodinibius</taxon>
    </lineage>
</organism>
<name>A0A1M5IQL2_9BACT</name>
<keyword evidence="6 7" id="KW-0472">Membrane</keyword>
<feature type="transmembrane region" description="Helical" evidence="7">
    <location>
        <begin position="321"/>
        <end position="340"/>
    </location>
</feature>
<dbReference type="GO" id="GO:0015086">
    <property type="term" value="F:cadmium ion transmembrane transporter activity"/>
    <property type="evidence" value="ECO:0007669"/>
    <property type="project" value="TreeGrafter"/>
</dbReference>
<feature type="transmembrane region" description="Helical" evidence="7">
    <location>
        <begin position="16"/>
        <end position="38"/>
    </location>
</feature>
<evidence type="ECO:0000313" key="9">
    <source>
        <dbReference type="Proteomes" id="UP000184041"/>
    </source>
</evidence>
<keyword evidence="9" id="KW-1185">Reference proteome</keyword>
<dbReference type="OrthoDB" id="9787548at2"/>
<dbReference type="Pfam" id="PF01566">
    <property type="entry name" value="Nramp"/>
    <property type="match status" value="1"/>
</dbReference>
<sequence>MTNDNDKDVSTITKKWLAYLGPGIITAALVFGPGSLTITSKLGAIYEYELLWVIIISTILMMAFTGMGARIGIATEHSLLQSFKKRWGKWASLFTGVGIFLVTVSFQAGNAVAAGVAFAEPLGTSTVPWILLVLVCGILLLFFKSFYKVLEKVMILMVGIMLVSFLLTLIITQPDVTQVVQGAVPSIPAGSLLLVVALVASSFSIVGAFYQSYLVQEKGWKSGEVKKVVKESFSGIFILGCISAMILVGSGAILYPQGIEVNSASDMGLALQPLFGNWAVSLFMLGLFGASFSSLIGNATIGGTLLADALSLGSDLSSKPVRICISLIMIAGATIAIIFGKLPLELIVFAQGITIFIVPFIGAGIFILANDKDLMGALVNKKFDNLLGIIGLLVLFGLAFGNFKNLFL</sequence>
<feature type="transmembrane region" description="Helical" evidence="7">
    <location>
        <begin position="236"/>
        <end position="255"/>
    </location>
</feature>
<feature type="transmembrane region" description="Helical" evidence="7">
    <location>
        <begin position="383"/>
        <end position="403"/>
    </location>
</feature>
<evidence type="ECO:0000256" key="7">
    <source>
        <dbReference type="SAM" id="Phobius"/>
    </source>
</evidence>
<protein>
    <submittedName>
        <fullName evidence="8">NRAMP (Natural resistance-associated macrophage protein) metal ion transporters</fullName>
    </submittedName>
</protein>
<keyword evidence="5 7" id="KW-1133">Transmembrane helix</keyword>
<dbReference type="RefSeq" id="WP_073067527.1">
    <property type="nucleotide sequence ID" value="NZ_FQUS01000024.1"/>
</dbReference>
<dbReference type="AlphaFoldDB" id="A0A1M5IQL2"/>
<keyword evidence="2" id="KW-0813">Transport</keyword>
<feature type="transmembrane region" description="Helical" evidence="7">
    <location>
        <begin position="50"/>
        <end position="69"/>
    </location>
</feature>
<evidence type="ECO:0000256" key="4">
    <source>
        <dbReference type="ARBA" id="ARBA00022847"/>
    </source>
</evidence>
<evidence type="ECO:0000256" key="2">
    <source>
        <dbReference type="ARBA" id="ARBA00022448"/>
    </source>
</evidence>
<dbReference type="STRING" id="1194090.SAMN05443144_12423"/>
<dbReference type="NCBIfam" id="NF037982">
    <property type="entry name" value="Nramp_1"/>
    <property type="match status" value="1"/>
</dbReference>
<gene>
    <name evidence="8" type="ORF">SAMN05443144_12423</name>
</gene>
<comment type="subcellular location">
    <subcellularLocation>
        <location evidence="1">Membrane</location>
        <topology evidence="1">Multi-pass membrane protein</topology>
    </subcellularLocation>
</comment>
<dbReference type="InterPro" id="IPR001046">
    <property type="entry name" value="NRAMP_fam"/>
</dbReference>
<keyword evidence="4" id="KW-0769">Symport</keyword>
<dbReference type="GO" id="GO:0005384">
    <property type="term" value="F:manganese ion transmembrane transporter activity"/>
    <property type="evidence" value="ECO:0007669"/>
    <property type="project" value="TreeGrafter"/>
</dbReference>
<dbReference type="GO" id="GO:0005886">
    <property type="term" value="C:plasma membrane"/>
    <property type="evidence" value="ECO:0007669"/>
    <property type="project" value="TreeGrafter"/>
</dbReference>
<feature type="transmembrane region" description="Helical" evidence="7">
    <location>
        <begin position="90"/>
        <end position="109"/>
    </location>
</feature>
<evidence type="ECO:0000313" key="8">
    <source>
        <dbReference type="EMBL" id="SHG30319.1"/>
    </source>
</evidence>
<feature type="transmembrane region" description="Helical" evidence="7">
    <location>
        <begin position="346"/>
        <end position="371"/>
    </location>
</feature>
<evidence type="ECO:0000256" key="6">
    <source>
        <dbReference type="ARBA" id="ARBA00023136"/>
    </source>
</evidence>
<dbReference type="GO" id="GO:0015293">
    <property type="term" value="F:symporter activity"/>
    <property type="evidence" value="ECO:0007669"/>
    <property type="project" value="UniProtKB-KW"/>
</dbReference>
<dbReference type="PANTHER" id="PTHR11706">
    <property type="entry name" value="SOLUTE CARRIER PROTEIN FAMILY 11 MEMBER"/>
    <property type="match status" value="1"/>
</dbReference>
<accession>A0A1M5IQL2</accession>
<dbReference type="PANTHER" id="PTHR11706:SF33">
    <property type="entry name" value="NATURAL RESISTANCE-ASSOCIATED MACROPHAGE PROTEIN 2"/>
    <property type="match status" value="1"/>
</dbReference>